<accession>A0A6N2MQH1</accession>
<dbReference type="PANTHER" id="PTHR27005">
    <property type="entry name" value="WALL-ASSOCIATED RECEPTOR KINASE-LIKE 21"/>
    <property type="match status" value="1"/>
</dbReference>
<proteinExistence type="predicted"/>
<dbReference type="PANTHER" id="PTHR27005:SF515">
    <property type="entry name" value="WALL-ASSOCIATED RECEPTOR KINASE-LIKE 10-RELATED"/>
    <property type="match status" value="1"/>
</dbReference>
<dbReference type="InterPro" id="IPR008271">
    <property type="entry name" value="Ser/Thr_kinase_AS"/>
</dbReference>
<dbReference type="GO" id="GO:0005524">
    <property type="term" value="F:ATP binding"/>
    <property type="evidence" value="ECO:0007669"/>
    <property type="project" value="UniProtKB-KW"/>
</dbReference>
<evidence type="ECO:0000256" key="1">
    <source>
        <dbReference type="ARBA" id="ARBA00022741"/>
    </source>
</evidence>
<reference evidence="6" key="1">
    <citation type="submission" date="2019-03" db="EMBL/GenBank/DDBJ databases">
        <authorList>
            <person name="Mank J."/>
            <person name="Almeida P."/>
        </authorList>
    </citation>
    <scope>NUCLEOTIDE SEQUENCE</scope>
    <source>
        <strain evidence="6">78183</strain>
    </source>
</reference>
<dbReference type="PROSITE" id="PS50011">
    <property type="entry name" value="PROTEIN_KINASE_DOM"/>
    <property type="match status" value="1"/>
</dbReference>
<evidence type="ECO:0000313" key="6">
    <source>
        <dbReference type="EMBL" id="VFU50399.1"/>
    </source>
</evidence>
<dbReference type="InterPro" id="IPR000719">
    <property type="entry name" value="Prot_kinase_dom"/>
</dbReference>
<evidence type="ECO:0000256" key="4">
    <source>
        <dbReference type="ARBA" id="ARBA00047951"/>
    </source>
</evidence>
<comment type="catalytic activity">
    <reaction evidence="3">
        <text>L-seryl-[protein] + ATP = O-phospho-L-seryl-[protein] + ADP + H(+)</text>
        <dbReference type="Rhea" id="RHEA:17989"/>
        <dbReference type="Rhea" id="RHEA-COMP:9863"/>
        <dbReference type="Rhea" id="RHEA-COMP:11604"/>
        <dbReference type="ChEBI" id="CHEBI:15378"/>
        <dbReference type="ChEBI" id="CHEBI:29999"/>
        <dbReference type="ChEBI" id="CHEBI:30616"/>
        <dbReference type="ChEBI" id="CHEBI:83421"/>
        <dbReference type="ChEBI" id="CHEBI:456216"/>
    </reaction>
</comment>
<dbReference type="InterPro" id="IPR045274">
    <property type="entry name" value="WAK-like"/>
</dbReference>
<dbReference type="GO" id="GO:0005886">
    <property type="term" value="C:plasma membrane"/>
    <property type="evidence" value="ECO:0007669"/>
    <property type="project" value="TreeGrafter"/>
</dbReference>
<dbReference type="AlphaFoldDB" id="A0A6N2MQH1"/>
<organism evidence="6">
    <name type="scientific">Salix viminalis</name>
    <name type="common">Common osier</name>
    <name type="synonym">Basket willow</name>
    <dbReference type="NCBI Taxonomy" id="40686"/>
    <lineage>
        <taxon>Eukaryota</taxon>
        <taxon>Viridiplantae</taxon>
        <taxon>Streptophyta</taxon>
        <taxon>Embryophyta</taxon>
        <taxon>Tracheophyta</taxon>
        <taxon>Spermatophyta</taxon>
        <taxon>Magnoliopsida</taxon>
        <taxon>eudicotyledons</taxon>
        <taxon>Gunneridae</taxon>
        <taxon>Pentapetalae</taxon>
        <taxon>rosids</taxon>
        <taxon>fabids</taxon>
        <taxon>Malpighiales</taxon>
        <taxon>Salicaceae</taxon>
        <taxon>Saliceae</taxon>
        <taxon>Salix</taxon>
    </lineage>
</organism>
<feature type="domain" description="Protein kinase" evidence="5">
    <location>
        <begin position="1"/>
        <end position="165"/>
    </location>
</feature>
<sequence length="165" mass="18398">MLLGDRFPLLVYEFIRNGTLSRHLHHPNEEFPFTWEIRLRIAVEVANAVSYLHPAASVPVSHRDIKSTNILLDDKYRAKEPIFATPTEEVRGLAAYFLQSMEEITAVGKLARRCLGLHGSTRPDMKRVAMELETIRASQGASSAIQEELDGVDYTVGDITATGSC</sequence>
<dbReference type="SUPFAM" id="SSF56112">
    <property type="entry name" value="Protein kinase-like (PK-like)"/>
    <property type="match status" value="1"/>
</dbReference>
<name>A0A6N2MQH1_SALVM</name>
<dbReference type="EMBL" id="CAADRP010001730">
    <property type="protein sequence ID" value="VFU50399.1"/>
    <property type="molecule type" value="Genomic_DNA"/>
</dbReference>
<dbReference type="GO" id="GO:0007166">
    <property type="term" value="P:cell surface receptor signaling pathway"/>
    <property type="evidence" value="ECO:0007669"/>
    <property type="project" value="InterPro"/>
</dbReference>
<dbReference type="Pfam" id="PF00069">
    <property type="entry name" value="Pkinase"/>
    <property type="match status" value="1"/>
</dbReference>
<evidence type="ECO:0000256" key="2">
    <source>
        <dbReference type="ARBA" id="ARBA00022840"/>
    </source>
</evidence>
<dbReference type="Gene3D" id="1.10.510.10">
    <property type="entry name" value="Transferase(Phosphotransferase) domain 1"/>
    <property type="match status" value="1"/>
</dbReference>
<dbReference type="PROSITE" id="PS00108">
    <property type="entry name" value="PROTEIN_KINASE_ST"/>
    <property type="match status" value="1"/>
</dbReference>
<dbReference type="InterPro" id="IPR011009">
    <property type="entry name" value="Kinase-like_dom_sf"/>
</dbReference>
<keyword evidence="1" id="KW-0547">Nucleotide-binding</keyword>
<keyword evidence="2" id="KW-0067">ATP-binding</keyword>
<evidence type="ECO:0000259" key="5">
    <source>
        <dbReference type="PROSITE" id="PS50011"/>
    </source>
</evidence>
<comment type="catalytic activity">
    <reaction evidence="4">
        <text>L-threonyl-[protein] + ATP = O-phospho-L-threonyl-[protein] + ADP + H(+)</text>
        <dbReference type="Rhea" id="RHEA:46608"/>
        <dbReference type="Rhea" id="RHEA-COMP:11060"/>
        <dbReference type="Rhea" id="RHEA-COMP:11605"/>
        <dbReference type="ChEBI" id="CHEBI:15378"/>
        <dbReference type="ChEBI" id="CHEBI:30013"/>
        <dbReference type="ChEBI" id="CHEBI:30616"/>
        <dbReference type="ChEBI" id="CHEBI:61977"/>
        <dbReference type="ChEBI" id="CHEBI:456216"/>
    </reaction>
</comment>
<dbReference type="GO" id="GO:0004674">
    <property type="term" value="F:protein serine/threonine kinase activity"/>
    <property type="evidence" value="ECO:0007669"/>
    <property type="project" value="TreeGrafter"/>
</dbReference>
<protein>
    <recommendedName>
        <fullName evidence="5">Protein kinase domain-containing protein</fullName>
    </recommendedName>
</protein>
<gene>
    <name evidence="6" type="ORF">SVIM_LOCUS335884</name>
</gene>
<evidence type="ECO:0000256" key="3">
    <source>
        <dbReference type="ARBA" id="ARBA00047558"/>
    </source>
</evidence>